<dbReference type="AlphaFoldDB" id="V2Y5A6"/>
<dbReference type="eggNOG" id="ENOG5032RUS">
    <property type="taxonomic scope" value="Bacteria"/>
</dbReference>
<dbReference type="OrthoDB" id="1644238at2"/>
<accession>V2Y5A6</accession>
<dbReference type="Proteomes" id="UP000018227">
    <property type="component" value="Unassembled WGS sequence"/>
</dbReference>
<protein>
    <submittedName>
        <fullName evidence="1">Uncharacterized protein</fullName>
    </submittedName>
</protein>
<dbReference type="HOGENOM" id="CLU_199700_1_0_9"/>
<dbReference type="EMBL" id="ACIL03000005">
    <property type="protein sequence ID" value="ESL04108.1"/>
    <property type="molecule type" value="Genomic_DNA"/>
</dbReference>
<proteinExistence type="predicted"/>
<evidence type="ECO:0000313" key="2">
    <source>
        <dbReference type="Proteomes" id="UP000018227"/>
    </source>
</evidence>
<dbReference type="RefSeq" id="WP_023353351.1">
    <property type="nucleotide sequence ID" value="NZ_KI535366.1"/>
</dbReference>
<gene>
    <name evidence="1" type="ORF">GCWU0000282_000454</name>
</gene>
<evidence type="ECO:0000313" key="1">
    <source>
        <dbReference type="EMBL" id="ESL04108.1"/>
    </source>
</evidence>
<dbReference type="STRING" id="592026.GCWU0000282_000454"/>
<sequence length="61" mass="7173">MTWFTDSIYERLMSEKPKCGRHEKEPPASFSSKCEGCPYRRKSPCIGYCIRKIKEKSEPEL</sequence>
<name>V2Y5A6_9FIRM</name>
<keyword evidence="2" id="KW-1185">Reference proteome</keyword>
<organism evidence="1 2">
    <name type="scientific">Catonella morbi ATCC 51271</name>
    <dbReference type="NCBI Taxonomy" id="592026"/>
    <lineage>
        <taxon>Bacteria</taxon>
        <taxon>Bacillati</taxon>
        <taxon>Bacillota</taxon>
        <taxon>Clostridia</taxon>
        <taxon>Lachnospirales</taxon>
        <taxon>Lachnospiraceae</taxon>
        <taxon>Catonella</taxon>
    </lineage>
</organism>
<comment type="caution">
    <text evidence="1">The sequence shown here is derived from an EMBL/GenBank/DDBJ whole genome shotgun (WGS) entry which is preliminary data.</text>
</comment>
<reference evidence="1 2" key="1">
    <citation type="submission" date="2013-06" db="EMBL/GenBank/DDBJ databases">
        <authorList>
            <person name="Weinstock G."/>
            <person name="Sodergren E."/>
            <person name="Clifton S."/>
            <person name="Fulton L."/>
            <person name="Fulton B."/>
            <person name="Courtney L."/>
            <person name="Fronick C."/>
            <person name="Harrison M."/>
            <person name="Strong C."/>
            <person name="Farmer C."/>
            <person name="Delahaunty K."/>
            <person name="Markovic C."/>
            <person name="Hall O."/>
            <person name="Minx P."/>
            <person name="Tomlinson C."/>
            <person name="Mitreva M."/>
            <person name="Nelson J."/>
            <person name="Hou S."/>
            <person name="Wollam A."/>
            <person name="Pepin K.H."/>
            <person name="Johnson M."/>
            <person name="Bhonagiri V."/>
            <person name="Nash W.E."/>
            <person name="Warren W."/>
            <person name="Chinwalla A."/>
            <person name="Mardis E.R."/>
            <person name="Wilson R.K."/>
        </authorList>
    </citation>
    <scope>NUCLEOTIDE SEQUENCE [LARGE SCALE GENOMIC DNA]</scope>
    <source>
        <strain evidence="1 2">ATCC 51271</strain>
    </source>
</reference>